<dbReference type="RefSeq" id="WP_069701017.1">
    <property type="nucleotide sequence ID" value="NZ_MJAT01000002.1"/>
</dbReference>
<dbReference type="GO" id="GO:0016491">
    <property type="term" value="F:oxidoreductase activity"/>
    <property type="evidence" value="ECO:0007669"/>
    <property type="project" value="InterPro"/>
</dbReference>
<accession>A0A1E5L944</accession>
<evidence type="ECO:0000313" key="3">
    <source>
        <dbReference type="Proteomes" id="UP000095255"/>
    </source>
</evidence>
<dbReference type="SUPFAM" id="SSF51430">
    <property type="entry name" value="NAD(P)-linked oxidoreductase"/>
    <property type="match status" value="1"/>
</dbReference>
<dbReference type="InterPro" id="IPR053135">
    <property type="entry name" value="AKR2_Oxidoreductase"/>
</dbReference>
<dbReference type="PRINTS" id="PR00069">
    <property type="entry name" value="ALDKETRDTASE"/>
</dbReference>
<organism evidence="2 3">
    <name type="scientific">Desulfuribacillus stibiiarsenatis</name>
    <dbReference type="NCBI Taxonomy" id="1390249"/>
    <lineage>
        <taxon>Bacteria</taxon>
        <taxon>Bacillati</taxon>
        <taxon>Bacillota</taxon>
        <taxon>Desulfuribacillia</taxon>
        <taxon>Desulfuribacillales</taxon>
        <taxon>Desulfuribacillaceae</taxon>
        <taxon>Desulfuribacillus</taxon>
    </lineage>
</organism>
<dbReference type="PANTHER" id="PTHR43312">
    <property type="entry name" value="D-THREO-ALDOSE 1-DEHYDROGENASE"/>
    <property type="match status" value="1"/>
</dbReference>
<name>A0A1E5L944_9FIRM</name>
<comment type="caution">
    <text evidence="2">The sequence shown here is derived from an EMBL/GenBank/DDBJ whole genome shotgun (WGS) entry which is preliminary data.</text>
</comment>
<dbReference type="Pfam" id="PF00248">
    <property type="entry name" value="Aldo_ket_red"/>
    <property type="match status" value="1"/>
</dbReference>
<reference evidence="2 3" key="1">
    <citation type="submission" date="2016-09" db="EMBL/GenBank/DDBJ databases">
        <title>Desulfuribacillus arsenicus sp. nov., an obligately anaerobic, dissimilatory arsenic- and antimonate-reducing bacterium isolated from anoxic sediments.</title>
        <authorList>
            <person name="Abin C.A."/>
            <person name="Hollibaugh J.T."/>
        </authorList>
    </citation>
    <scope>NUCLEOTIDE SEQUENCE [LARGE SCALE GENOMIC DNA]</scope>
    <source>
        <strain evidence="2 3">MLFW-2</strain>
    </source>
</reference>
<dbReference type="InterPro" id="IPR023210">
    <property type="entry name" value="NADP_OxRdtase_dom"/>
</dbReference>
<proteinExistence type="predicted"/>
<dbReference type="CDD" id="cd19100">
    <property type="entry name" value="AKR_unchar"/>
    <property type="match status" value="1"/>
</dbReference>
<dbReference type="Gene3D" id="3.20.20.100">
    <property type="entry name" value="NADP-dependent oxidoreductase domain"/>
    <property type="match status" value="1"/>
</dbReference>
<dbReference type="AlphaFoldDB" id="A0A1E5L944"/>
<dbReference type="Proteomes" id="UP000095255">
    <property type="component" value="Unassembled WGS sequence"/>
</dbReference>
<gene>
    <name evidence="2" type="ORF">BHU72_10395</name>
</gene>
<keyword evidence="3" id="KW-1185">Reference proteome</keyword>
<dbReference type="InterPro" id="IPR036812">
    <property type="entry name" value="NAD(P)_OxRdtase_dom_sf"/>
</dbReference>
<dbReference type="OrthoDB" id="9773828at2"/>
<dbReference type="EMBL" id="MJAT01000002">
    <property type="protein sequence ID" value="OEH86651.1"/>
    <property type="molecule type" value="Genomic_DNA"/>
</dbReference>
<evidence type="ECO:0000313" key="2">
    <source>
        <dbReference type="EMBL" id="OEH86651.1"/>
    </source>
</evidence>
<dbReference type="STRING" id="1390249.BHU72_10395"/>
<dbReference type="InterPro" id="IPR020471">
    <property type="entry name" value="AKR"/>
</dbReference>
<dbReference type="PANTHER" id="PTHR43312:SF1">
    <property type="entry name" value="NADP-DEPENDENT OXIDOREDUCTASE DOMAIN-CONTAINING PROTEIN"/>
    <property type="match status" value="1"/>
</dbReference>
<feature type="domain" description="NADP-dependent oxidoreductase" evidence="1">
    <location>
        <begin position="16"/>
        <end position="199"/>
    </location>
</feature>
<sequence length="332" mass="37372">MRYKTFGSTGLKASQVGVGTLQFPKLTPKEAADTLSYAIEQGINYIDTAKTYGDSETKIAPVIQGRRDQMIISTKTNKRDYQQAKNEIVDSLKKLNTDYLDIVHVHYVNRDEEFTQVMSEQGAMKAILEMKEAGYVRYIAISGHRPDKLAEWVTQFPFDSVLFHLNICQPFAATDIIPVAKGLNIGTVAMRPLAGGFIQPQHLRYLLTQPVDVIIPGFMNRHEIDENLKILSEPVLQEEADYLLQMAQRAGQHGCRRCNACECPKGIKITDAIIPMYYLGNLQPPYNQGNELWRSRQGKVSTCNDCDDCQEQPICESVCPYGVDISKTIRSI</sequence>
<protein>
    <recommendedName>
        <fullName evidence="1">NADP-dependent oxidoreductase domain-containing protein</fullName>
    </recommendedName>
</protein>
<evidence type="ECO:0000259" key="1">
    <source>
        <dbReference type="Pfam" id="PF00248"/>
    </source>
</evidence>